<gene>
    <name evidence="2" type="ORF">LMG1861_03418</name>
</gene>
<protein>
    <submittedName>
        <fullName evidence="2">Uncharacterized protein</fullName>
    </submittedName>
</protein>
<evidence type="ECO:0000256" key="1">
    <source>
        <dbReference type="SAM" id="MobiDB-lite"/>
    </source>
</evidence>
<name>A0A6S7DJZ0_9BURK</name>
<organism evidence="2 3">
    <name type="scientific">Achromobacter piechaudii</name>
    <dbReference type="NCBI Taxonomy" id="72556"/>
    <lineage>
        <taxon>Bacteria</taxon>
        <taxon>Pseudomonadati</taxon>
        <taxon>Pseudomonadota</taxon>
        <taxon>Betaproteobacteria</taxon>
        <taxon>Burkholderiales</taxon>
        <taxon>Alcaligenaceae</taxon>
        <taxon>Achromobacter</taxon>
    </lineage>
</organism>
<dbReference type="Proteomes" id="UP000494105">
    <property type="component" value="Unassembled WGS sequence"/>
</dbReference>
<accession>A0A6S7DJZ0</accession>
<feature type="compositionally biased region" description="Pro residues" evidence="1">
    <location>
        <begin position="48"/>
        <end position="58"/>
    </location>
</feature>
<sequence length="76" mass="7615">MHYAALDVQALLAPLDGFALPQTLLAEASRPPASTPAPATAPRGSPKAPTPKGPPRSPPKADAAPPAMLAVNTAAR</sequence>
<reference evidence="2 3" key="1">
    <citation type="submission" date="2020-04" db="EMBL/GenBank/DDBJ databases">
        <authorList>
            <person name="De Canck E."/>
        </authorList>
    </citation>
    <scope>NUCLEOTIDE SEQUENCE [LARGE SCALE GENOMIC DNA]</scope>
    <source>
        <strain evidence="2 3">LMG 1861</strain>
    </source>
</reference>
<evidence type="ECO:0000313" key="3">
    <source>
        <dbReference type="Proteomes" id="UP000494105"/>
    </source>
</evidence>
<feature type="region of interest" description="Disordered" evidence="1">
    <location>
        <begin position="29"/>
        <end position="76"/>
    </location>
</feature>
<dbReference type="AlphaFoldDB" id="A0A6S7DJZ0"/>
<evidence type="ECO:0000313" key="2">
    <source>
        <dbReference type="EMBL" id="CAB3883877.1"/>
    </source>
</evidence>
<dbReference type="EMBL" id="CADILD010000002">
    <property type="protein sequence ID" value="CAB3883877.1"/>
    <property type="molecule type" value="Genomic_DNA"/>
</dbReference>
<feature type="compositionally biased region" description="Low complexity" evidence="1">
    <location>
        <begin position="29"/>
        <end position="47"/>
    </location>
</feature>
<proteinExistence type="predicted"/>